<dbReference type="OrthoDB" id="7060651at2"/>
<dbReference type="Proteomes" id="UP000308828">
    <property type="component" value="Unassembled WGS sequence"/>
</dbReference>
<sequence length="184" mass="20763">MDIHGSLASSPNFWYHAAQTVLSGNVMTYQTVYSDDDFPQMGWHDAAVYSMTFPRPHFFTISFDIDYIFKWHKTEVGTHYRGWDVAPCTLTFQNVSGLKVAVDWSLRGGINQGDTAISNVRRQNSRLSPNGEFVCWGYEIELDVGLISFEATGFEQIVRVPPKFSESQHLGRADASEAIEIEGK</sequence>
<name>A0A4V4HMY2_9HYPH</name>
<proteinExistence type="predicted"/>
<organism evidence="1 2">
    <name type="scientific">Peteryoungia ipomoeae</name>
    <dbReference type="NCBI Taxonomy" id="1210932"/>
    <lineage>
        <taxon>Bacteria</taxon>
        <taxon>Pseudomonadati</taxon>
        <taxon>Pseudomonadota</taxon>
        <taxon>Alphaproteobacteria</taxon>
        <taxon>Hyphomicrobiales</taxon>
        <taxon>Rhizobiaceae</taxon>
        <taxon>Peteryoungia</taxon>
    </lineage>
</organism>
<comment type="caution">
    <text evidence="1">The sequence shown here is derived from an EMBL/GenBank/DDBJ whole genome shotgun (WGS) entry which is preliminary data.</text>
</comment>
<protein>
    <submittedName>
        <fullName evidence="1">Uncharacterized protein</fullName>
    </submittedName>
</protein>
<dbReference type="AlphaFoldDB" id="A0A4V4HMY2"/>
<accession>A0A4V4HMY2</accession>
<evidence type="ECO:0000313" key="2">
    <source>
        <dbReference type="Proteomes" id="UP000308828"/>
    </source>
</evidence>
<dbReference type="RefSeq" id="WP_136597971.1">
    <property type="nucleotide sequence ID" value="NZ_STGV01000002.1"/>
</dbReference>
<reference evidence="1 2" key="1">
    <citation type="submission" date="2019-04" db="EMBL/GenBank/DDBJ databases">
        <title>Genome sequence of strain shin9-1.</title>
        <authorList>
            <person name="Gao J."/>
            <person name="Sun J."/>
        </authorList>
    </citation>
    <scope>NUCLEOTIDE SEQUENCE [LARGE SCALE GENOMIC DNA]</scope>
    <source>
        <strain evidence="2">shin9-1</strain>
    </source>
</reference>
<evidence type="ECO:0000313" key="1">
    <source>
        <dbReference type="EMBL" id="THV23876.1"/>
    </source>
</evidence>
<dbReference type="EMBL" id="STGV01000002">
    <property type="protein sequence ID" value="THV23876.1"/>
    <property type="molecule type" value="Genomic_DNA"/>
</dbReference>
<keyword evidence="2" id="KW-1185">Reference proteome</keyword>
<gene>
    <name evidence="1" type="ORF">FAA97_07795</name>
</gene>